<gene>
    <name evidence="2" type="ORF">C493_16469</name>
</gene>
<sequence length="207" mass="22077">MTRRQPRTLSVSLDDRARIPFAVIGALLLVTSVMVVGILESREAPDVDADRAAAMDRTETAAQSELRGIVVDATQQAAAQPMTTSSVDGLEGLSEDAVFERYLELLIYLGAQESLSNAGQSVGDAETTVSLEGEVPDDPAAAFDDADDLVTVAERDDGDGLLDVTLERVTITLEDGDAVVDERTLPELTVTVGTPILELQQAAREYE</sequence>
<keyword evidence="3" id="KW-1185">Reference proteome</keyword>
<feature type="transmembrane region" description="Helical" evidence="1">
    <location>
        <begin position="21"/>
        <end position="39"/>
    </location>
</feature>
<dbReference type="eggNOG" id="arCOG02945">
    <property type="taxonomic scope" value="Archaea"/>
</dbReference>
<dbReference type="EMBL" id="AOHZ01000077">
    <property type="protein sequence ID" value="ELY52260.1"/>
    <property type="molecule type" value="Genomic_DNA"/>
</dbReference>
<proteinExistence type="predicted"/>
<dbReference type="AlphaFoldDB" id="L9WS09"/>
<evidence type="ECO:0000313" key="2">
    <source>
        <dbReference type="EMBL" id="ELY52260.1"/>
    </source>
</evidence>
<organism evidence="2 3">
    <name type="scientific">Natronolimnohabitans innermongolicus JCM 12255</name>
    <dbReference type="NCBI Taxonomy" id="1227499"/>
    <lineage>
        <taxon>Archaea</taxon>
        <taxon>Methanobacteriati</taxon>
        <taxon>Methanobacteriota</taxon>
        <taxon>Stenosarchaea group</taxon>
        <taxon>Halobacteria</taxon>
        <taxon>Halobacteriales</taxon>
        <taxon>Natrialbaceae</taxon>
        <taxon>Natronolimnohabitans</taxon>
    </lineage>
</organism>
<evidence type="ECO:0000313" key="3">
    <source>
        <dbReference type="Proteomes" id="UP000011602"/>
    </source>
</evidence>
<dbReference type="Pfam" id="PF23957">
    <property type="entry name" value="DUF7286"/>
    <property type="match status" value="1"/>
</dbReference>
<dbReference type="InterPro" id="IPR055710">
    <property type="entry name" value="DUF7286"/>
</dbReference>
<dbReference type="STRING" id="1227499.C493_16469"/>
<accession>L9WS09</accession>
<name>L9WS09_9EURY</name>
<evidence type="ECO:0000256" key="1">
    <source>
        <dbReference type="SAM" id="Phobius"/>
    </source>
</evidence>
<keyword evidence="1" id="KW-1133">Transmembrane helix</keyword>
<dbReference type="Proteomes" id="UP000011602">
    <property type="component" value="Unassembled WGS sequence"/>
</dbReference>
<protein>
    <submittedName>
        <fullName evidence="2">Uncharacterized protein</fullName>
    </submittedName>
</protein>
<keyword evidence="1" id="KW-0472">Membrane</keyword>
<keyword evidence="1" id="KW-0812">Transmembrane</keyword>
<comment type="caution">
    <text evidence="2">The sequence shown here is derived from an EMBL/GenBank/DDBJ whole genome shotgun (WGS) entry which is preliminary data.</text>
</comment>
<reference evidence="2 3" key="1">
    <citation type="journal article" date="2014" name="PLoS Genet.">
        <title>Phylogenetically driven sequencing of extremely halophilic archaea reveals strategies for static and dynamic osmo-response.</title>
        <authorList>
            <person name="Becker E.A."/>
            <person name="Seitzer P.M."/>
            <person name="Tritt A."/>
            <person name="Larsen D."/>
            <person name="Krusor M."/>
            <person name="Yao A.I."/>
            <person name="Wu D."/>
            <person name="Madern D."/>
            <person name="Eisen J.A."/>
            <person name="Darling A.E."/>
            <person name="Facciotti M.T."/>
        </authorList>
    </citation>
    <scope>NUCLEOTIDE SEQUENCE [LARGE SCALE GENOMIC DNA]</scope>
    <source>
        <strain evidence="2 3">JCM 12255</strain>
    </source>
</reference>
<feature type="non-terminal residue" evidence="2">
    <location>
        <position position="207"/>
    </location>
</feature>